<proteinExistence type="predicted"/>
<keyword evidence="2" id="KW-1185">Reference proteome</keyword>
<evidence type="ECO:0000313" key="1">
    <source>
        <dbReference type="EMBL" id="PON97546.1"/>
    </source>
</evidence>
<protein>
    <submittedName>
        <fullName evidence="1">Uncharacterized protein</fullName>
    </submittedName>
</protein>
<evidence type="ECO:0000313" key="2">
    <source>
        <dbReference type="Proteomes" id="UP000237000"/>
    </source>
</evidence>
<dbReference type="AlphaFoldDB" id="A0A2P5FIF1"/>
<organism evidence="1 2">
    <name type="scientific">Trema orientale</name>
    <name type="common">Charcoal tree</name>
    <name type="synonym">Celtis orientalis</name>
    <dbReference type="NCBI Taxonomy" id="63057"/>
    <lineage>
        <taxon>Eukaryota</taxon>
        <taxon>Viridiplantae</taxon>
        <taxon>Streptophyta</taxon>
        <taxon>Embryophyta</taxon>
        <taxon>Tracheophyta</taxon>
        <taxon>Spermatophyta</taxon>
        <taxon>Magnoliopsida</taxon>
        <taxon>eudicotyledons</taxon>
        <taxon>Gunneridae</taxon>
        <taxon>Pentapetalae</taxon>
        <taxon>rosids</taxon>
        <taxon>fabids</taxon>
        <taxon>Rosales</taxon>
        <taxon>Cannabaceae</taxon>
        <taxon>Trema</taxon>
    </lineage>
</organism>
<gene>
    <name evidence="1" type="ORF">TorRG33x02_067480</name>
</gene>
<dbReference type="Proteomes" id="UP000237000">
    <property type="component" value="Unassembled WGS sequence"/>
</dbReference>
<accession>A0A2P5FIF1</accession>
<dbReference type="InParanoid" id="A0A2P5FIF1"/>
<name>A0A2P5FIF1_TREOI</name>
<comment type="caution">
    <text evidence="1">The sequence shown here is derived from an EMBL/GenBank/DDBJ whole genome shotgun (WGS) entry which is preliminary data.</text>
</comment>
<reference evidence="2" key="1">
    <citation type="submission" date="2016-06" db="EMBL/GenBank/DDBJ databases">
        <title>Parallel loss of symbiosis genes in relatives of nitrogen-fixing non-legume Parasponia.</title>
        <authorList>
            <person name="Van Velzen R."/>
            <person name="Holmer R."/>
            <person name="Bu F."/>
            <person name="Rutten L."/>
            <person name="Van Zeijl A."/>
            <person name="Liu W."/>
            <person name="Santuari L."/>
            <person name="Cao Q."/>
            <person name="Sharma T."/>
            <person name="Shen D."/>
            <person name="Roswanjaya Y."/>
            <person name="Wardhani T."/>
            <person name="Kalhor M.S."/>
            <person name="Jansen J."/>
            <person name="Van den Hoogen J."/>
            <person name="Gungor B."/>
            <person name="Hartog M."/>
            <person name="Hontelez J."/>
            <person name="Verver J."/>
            <person name="Yang W.-C."/>
            <person name="Schijlen E."/>
            <person name="Repin R."/>
            <person name="Schilthuizen M."/>
            <person name="Schranz E."/>
            <person name="Heidstra R."/>
            <person name="Miyata K."/>
            <person name="Fedorova E."/>
            <person name="Kohlen W."/>
            <person name="Bisseling T."/>
            <person name="Smit S."/>
            <person name="Geurts R."/>
        </authorList>
    </citation>
    <scope>NUCLEOTIDE SEQUENCE [LARGE SCALE GENOMIC DNA]</scope>
    <source>
        <strain evidence="2">cv. RG33-2</strain>
    </source>
</reference>
<dbReference type="EMBL" id="JXTC01000031">
    <property type="protein sequence ID" value="PON97546.1"/>
    <property type="molecule type" value="Genomic_DNA"/>
</dbReference>
<sequence>MNGDSSFVDGRGGIGLSQLQASSMARAPVLTNPAKRWCLAAVTSRKGPSHVLGGLSWWQSTPFKLTATGLLWESESPLLPLCRVTAGWSLGRWQAREDC</sequence>